<sequence length="85" mass="9298">MRMQKAKMSSVASPPNVMQKPIDGSDASTARATGSNKPPTPIDVSDELYQSELDPDELIDFDDTDATELPPLEEALDFLISIMEE</sequence>
<reference evidence="2 3" key="1">
    <citation type="submission" date="2024-09" db="EMBL/GenBank/DDBJ databases">
        <title>Genome sequencing and assembly of Phytophthora oleae, isolate VK10A, causative agent of rot of olive drupes.</title>
        <authorList>
            <person name="Conti Taguali S."/>
            <person name="Riolo M."/>
            <person name="La Spada F."/>
            <person name="Cacciola S.O."/>
            <person name="Dionisio G."/>
        </authorList>
    </citation>
    <scope>NUCLEOTIDE SEQUENCE [LARGE SCALE GENOMIC DNA]</scope>
    <source>
        <strain evidence="2 3">VK10A</strain>
    </source>
</reference>
<protein>
    <submittedName>
        <fullName evidence="2">Uncharacterized protein</fullName>
    </submittedName>
</protein>
<evidence type="ECO:0000313" key="2">
    <source>
        <dbReference type="EMBL" id="KAL3660830.1"/>
    </source>
</evidence>
<proteinExistence type="predicted"/>
<gene>
    <name evidence="2" type="ORF">V7S43_014232</name>
</gene>
<keyword evidence="3" id="KW-1185">Reference proteome</keyword>
<name>A0ABD3F478_9STRA</name>
<evidence type="ECO:0000256" key="1">
    <source>
        <dbReference type="SAM" id="MobiDB-lite"/>
    </source>
</evidence>
<dbReference type="Proteomes" id="UP001632037">
    <property type="component" value="Unassembled WGS sequence"/>
</dbReference>
<dbReference type="EMBL" id="JBIMZQ010000039">
    <property type="protein sequence ID" value="KAL3660830.1"/>
    <property type="molecule type" value="Genomic_DNA"/>
</dbReference>
<feature type="region of interest" description="Disordered" evidence="1">
    <location>
        <begin position="1"/>
        <end position="45"/>
    </location>
</feature>
<evidence type="ECO:0000313" key="3">
    <source>
        <dbReference type="Proteomes" id="UP001632037"/>
    </source>
</evidence>
<dbReference type="AlphaFoldDB" id="A0ABD3F478"/>
<accession>A0ABD3F478</accession>
<feature type="compositionally biased region" description="Polar residues" evidence="1">
    <location>
        <begin position="26"/>
        <end position="37"/>
    </location>
</feature>
<organism evidence="2 3">
    <name type="scientific">Phytophthora oleae</name>
    <dbReference type="NCBI Taxonomy" id="2107226"/>
    <lineage>
        <taxon>Eukaryota</taxon>
        <taxon>Sar</taxon>
        <taxon>Stramenopiles</taxon>
        <taxon>Oomycota</taxon>
        <taxon>Peronosporomycetes</taxon>
        <taxon>Peronosporales</taxon>
        <taxon>Peronosporaceae</taxon>
        <taxon>Phytophthora</taxon>
    </lineage>
</organism>
<comment type="caution">
    <text evidence="2">The sequence shown here is derived from an EMBL/GenBank/DDBJ whole genome shotgun (WGS) entry which is preliminary data.</text>
</comment>